<dbReference type="AlphaFoldDB" id="A0A168C6G8"/>
<reference evidence="2 3" key="1">
    <citation type="journal article" date="2016" name="Genome Biol. Evol.">
        <title>Divergent and convergent evolution of fungal pathogenicity.</title>
        <authorList>
            <person name="Shang Y."/>
            <person name="Xiao G."/>
            <person name="Zheng P."/>
            <person name="Cen K."/>
            <person name="Zhan S."/>
            <person name="Wang C."/>
        </authorList>
    </citation>
    <scope>NUCLEOTIDE SEQUENCE [LARGE SCALE GENOMIC DNA]</scope>
    <source>
        <strain evidence="2 3">ARSEF 7405</strain>
    </source>
</reference>
<organism evidence="2 3">
    <name type="scientific">Ascosphaera apis ARSEF 7405</name>
    <dbReference type="NCBI Taxonomy" id="392613"/>
    <lineage>
        <taxon>Eukaryota</taxon>
        <taxon>Fungi</taxon>
        <taxon>Dikarya</taxon>
        <taxon>Ascomycota</taxon>
        <taxon>Pezizomycotina</taxon>
        <taxon>Eurotiomycetes</taxon>
        <taxon>Eurotiomycetidae</taxon>
        <taxon>Onygenales</taxon>
        <taxon>Ascosphaeraceae</taxon>
        <taxon>Ascosphaera</taxon>
    </lineage>
</organism>
<feature type="region of interest" description="Disordered" evidence="1">
    <location>
        <begin position="97"/>
        <end position="137"/>
    </location>
</feature>
<sequence length="137" mass="15343">MPMRWDAAADQLMLLQILDTHKITLNYQVIAASWPKDGRHGSPTPRAIAERIVRLRKSLASSRRTVKGGEGRGMRSMCPSPTPTKVENMEKWAAMDMDTDDEVPTAVKKEEEGKADDEEGKADEAAQVPVKQEDFEY</sequence>
<dbReference type="VEuPathDB" id="FungiDB:AAP_00974"/>
<feature type="region of interest" description="Disordered" evidence="1">
    <location>
        <begin position="60"/>
        <end position="85"/>
    </location>
</feature>
<gene>
    <name evidence="2" type="ORF">AAP_00974</name>
</gene>
<accession>A0A168C6G8</accession>
<keyword evidence="3" id="KW-1185">Reference proteome</keyword>
<evidence type="ECO:0000256" key="1">
    <source>
        <dbReference type="SAM" id="MobiDB-lite"/>
    </source>
</evidence>
<evidence type="ECO:0000313" key="3">
    <source>
        <dbReference type="Proteomes" id="UP000242877"/>
    </source>
</evidence>
<dbReference type="Proteomes" id="UP000242877">
    <property type="component" value="Unassembled WGS sequence"/>
</dbReference>
<dbReference type="OrthoDB" id="5420368at2759"/>
<comment type="caution">
    <text evidence="2">The sequence shown here is derived from an EMBL/GenBank/DDBJ whole genome shotgun (WGS) entry which is preliminary data.</text>
</comment>
<name>A0A168C6G8_9EURO</name>
<evidence type="ECO:0000313" key="2">
    <source>
        <dbReference type="EMBL" id="KZZ96201.1"/>
    </source>
</evidence>
<protein>
    <submittedName>
        <fullName evidence="2">Uncharacterized protein</fullName>
    </submittedName>
</protein>
<proteinExistence type="predicted"/>
<dbReference type="EMBL" id="AZGZ01000003">
    <property type="protein sequence ID" value="KZZ96201.1"/>
    <property type="molecule type" value="Genomic_DNA"/>
</dbReference>